<evidence type="ECO:0000313" key="14">
    <source>
        <dbReference type="Proteomes" id="UP000298327"/>
    </source>
</evidence>
<name>A0A4Y9YGV8_9AGAM</name>
<accession>A0A4Y9YGV8</accession>
<keyword evidence="14" id="KW-1185">Reference proteome</keyword>
<feature type="compositionally biased region" description="Pro residues" evidence="11">
    <location>
        <begin position="134"/>
        <end position="149"/>
    </location>
</feature>
<sequence length="149" mass="16913">MTVFPSNPLRRSPLHRTLRKYPGLFGVPFLLIIVGASFGLQSFTQTRYDLQSQRITQMSKEQELGLDKDRKKFDIREEYFVSPFLCSPIFRFTLVHTASPLSLSPQKLSASGEDEWEPKRIARPKGLPEWGVPPEEPPQKPSATPPSST</sequence>
<keyword evidence="7" id="KW-0999">Mitochondrion inner membrane</keyword>
<dbReference type="Proteomes" id="UP000298327">
    <property type="component" value="Unassembled WGS sequence"/>
</dbReference>
<dbReference type="Pfam" id="PF14138">
    <property type="entry name" value="COX16"/>
    <property type="match status" value="1"/>
</dbReference>
<protein>
    <recommendedName>
        <fullName evidence="4">Cytochrome c oxidase assembly protein COX16, mitochondrial</fullName>
    </recommendedName>
    <alternativeName>
        <fullName evidence="5">Cytochrome c oxidase assembly protein cox16, mitochondrial</fullName>
    </alternativeName>
</protein>
<evidence type="ECO:0000256" key="12">
    <source>
        <dbReference type="SAM" id="Phobius"/>
    </source>
</evidence>
<evidence type="ECO:0000256" key="2">
    <source>
        <dbReference type="ARBA" id="ARBA00004434"/>
    </source>
</evidence>
<dbReference type="EMBL" id="SEOQ01000514">
    <property type="protein sequence ID" value="TFY61362.1"/>
    <property type="molecule type" value="Genomic_DNA"/>
</dbReference>
<proteinExistence type="inferred from homology"/>
<evidence type="ECO:0000256" key="10">
    <source>
        <dbReference type="ARBA" id="ARBA00023136"/>
    </source>
</evidence>
<feature type="region of interest" description="Disordered" evidence="11">
    <location>
        <begin position="103"/>
        <end position="149"/>
    </location>
</feature>
<evidence type="ECO:0000256" key="8">
    <source>
        <dbReference type="ARBA" id="ARBA00022989"/>
    </source>
</evidence>
<evidence type="ECO:0000256" key="5">
    <source>
        <dbReference type="ARBA" id="ARBA00019222"/>
    </source>
</evidence>
<keyword evidence="6 12" id="KW-0812">Transmembrane</keyword>
<evidence type="ECO:0000256" key="4">
    <source>
        <dbReference type="ARBA" id="ARBA00015368"/>
    </source>
</evidence>
<evidence type="ECO:0000256" key="6">
    <source>
        <dbReference type="ARBA" id="ARBA00022692"/>
    </source>
</evidence>
<comment type="subcellular location">
    <subcellularLocation>
        <location evidence="2">Mitochondrion inner membrane</location>
        <topology evidence="2">Single-pass membrane protein</topology>
    </subcellularLocation>
</comment>
<evidence type="ECO:0000256" key="9">
    <source>
        <dbReference type="ARBA" id="ARBA00023128"/>
    </source>
</evidence>
<dbReference type="GO" id="GO:0005743">
    <property type="term" value="C:mitochondrial inner membrane"/>
    <property type="evidence" value="ECO:0007669"/>
    <property type="project" value="UniProtKB-SubCell"/>
</dbReference>
<feature type="transmembrane region" description="Helical" evidence="12">
    <location>
        <begin position="21"/>
        <end position="40"/>
    </location>
</feature>
<organism evidence="13 14">
    <name type="scientific">Dentipellis fragilis</name>
    <dbReference type="NCBI Taxonomy" id="205917"/>
    <lineage>
        <taxon>Eukaryota</taxon>
        <taxon>Fungi</taxon>
        <taxon>Dikarya</taxon>
        <taxon>Basidiomycota</taxon>
        <taxon>Agaricomycotina</taxon>
        <taxon>Agaricomycetes</taxon>
        <taxon>Russulales</taxon>
        <taxon>Hericiaceae</taxon>
        <taxon>Dentipellis</taxon>
    </lineage>
</organism>
<evidence type="ECO:0000256" key="3">
    <source>
        <dbReference type="ARBA" id="ARBA00008370"/>
    </source>
</evidence>
<dbReference type="PANTHER" id="PTHR17130:SF14">
    <property type="entry name" value="CYTOCHROME C OXIDASE ASSEMBLY PROTEIN COX16 HOMOLOG, MITOCHONDRIAL"/>
    <property type="match status" value="1"/>
</dbReference>
<gene>
    <name evidence="13" type="ORF">EVG20_g7091</name>
</gene>
<dbReference type="InterPro" id="IPR020164">
    <property type="entry name" value="Cyt_c_Oxase_assmbl_COX16"/>
</dbReference>
<dbReference type="STRING" id="205917.A0A4Y9YGV8"/>
<evidence type="ECO:0000313" key="13">
    <source>
        <dbReference type="EMBL" id="TFY61362.1"/>
    </source>
</evidence>
<keyword evidence="9" id="KW-0496">Mitochondrion</keyword>
<dbReference type="PANTHER" id="PTHR17130">
    <property type="entry name" value="MITOCHONDRIAL OUTER MEMBRANE PROTEIN 25"/>
    <property type="match status" value="1"/>
</dbReference>
<dbReference type="GO" id="GO:0033617">
    <property type="term" value="P:mitochondrial respiratory chain complex IV assembly"/>
    <property type="evidence" value="ECO:0007669"/>
    <property type="project" value="TreeGrafter"/>
</dbReference>
<comment type="function">
    <text evidence="1">Required for the assembly of the mitochondrial respiratory chain complex IV (CIV), also known as cytochrome c oxidase. May participate in merging the COX1 and COX2 assembly lines.</text>
</comment>
<comment type="caution">
    <text evidence="13">The sequence shown here is derived from an EMBL/GenBank/DDBJ whole genome shotgun (WGS) entry which is preliminary data.</text>
</comment>
<reference evidence="13 14" key="1">
    <citation type="submission" date="2019-02" db="EMBL/GenBank/DDBJ databases">
        <title>Genome sequencing of the rare red list fungi Dentipellis fragilis.</title>
        <authorList>
            <person name="Buettner E."/>
            <person name="Kellner H."/>
        </authorList>
    </citation>
    <scope>NUCLEOTIDE SEQUENCE [LARGE SCALE GENOMIC DNA]</scope>
    <source>
        <strain evidence="13 14">DSM 105465</strain>
    </source>
</reference>
<comment type="similarity">
    <text evidence="3">Belongs to the COX16 family.</text>
</comment>
<keyword evidence="10 12" id="KW-0472">Membrane</keyword>
<dbReference type="OrthoDB" id="5516033at2759"/>
<evidence type="ECO:0000256" key="11">
    <source>
        <dbReference type="SAM" id="MobiDB-lite"/>
    </source>
</evidence>
<evidence type="ECO:0000256" key="7">
    <source>
        <dbReference type="ARBA" id="ARBA00022792"/>
    </source>
</evidence>
<dbReference type="AlphaFoldDB" id="A0A4Y9YGV8"/>
<evidence type="ECO:0000256" key="1">
    <source>
        <dbReference type="ARBA" id="ARBA00002490"/>
    </source>
</evidence>
<keyword evidence="8 12" id="KW-1133">Transmembrane helix</keyword>